<evidence type="ECO:0000313" key="5">
    <source>
        <dbReference type="EMBL" id="OAF70705.1"/>
    </source>
</evidence>
<dbReference type="OrthoDB" id="5954510at2759"/>
<feature type="chain" id="PRO_5008056900" description="Apextrin C-terminal domain-containing protein" evidence="3">
    <location>
        <begin position="21"/>
        <end position="352"/>
    </location>
</feature>
<feature type="signal peptide" evidence="3">
    <location>
        <begin position="1"/>
        <end position="20"/>
    </location>
</feature>
<keyword evidence="2" id="KW-0472">Membrane</keyword>
<feature type="transmembrane region" description="Helical" evidence="2">
    <location>
        <begin position="255"/>
        <end position="280"/>
    </location>
</feature>
<sequence>MTSPSLILCLLFSMKIFGSGENVQDSEWPDGNYTLLMTASGCPNNSNFIWRTGQRKQITNPENKWTTPNHFGGALTSNSIYLKFCSKIQYKPVSNFKTWPFGSYCIFRYTGKCPIGFLDSSIRWDDAAALYSNQQTAEGVLPDGKYGLNTVYNFCCRKDGTTSSMILPISFPFYLVRTGNACQSIKYTKVHEEYITWATAKLFNLNSFSGELKPYVRTIPYTQSIRATLLTMCFCYYEPVVGNSPLQGKKWYDEYMIRAIIIMAAIIVTTVLISFCIYIIRRLKCTEKRKIKNTRITHTTPDNVNLALSNINTSLALQDSSNFKDTDKPNAEIAPPPPLDMARYDPPPDYKP</sequence>
<evidence type="ECO:0000313" key="6">
    <source>
        <dbReference type="Proteomes" id="UP000078046"/>
    </source>
</evidence>
<dbReference type="AlphaFoldDB" id="A0A177B8Y5"/>
<proteinExistence type="predicted"/>
<feature type="domain" description="Apextrin C-terminal" evidence="4">
    <location>
        <begin position="28"/>
        <end position="237"/>
    </location>
</feature>
<dbReference type="Pfam" id="PF16977">
    <property type="entry name" value="ApeC"/>
    <property type="match status" value="1"/>
</dbReference>
<keyword evidence="2" id="KW-0812">Transmembrane</keyword>
<keyword evidence="2" id="KW-1133">Transmembrane helix</keyword>
<keyword evidence="6" id="KW-1185">Reference proteome</keyword>
<dbReference type="PANTHER" id="PTHR19324:SF33">
    <property type="entry name" value="MUCIN-5AC"/>
    <property type="match status" value="1"/>
</dbReference>
<dbReference type="Proteomes" id="UP000078046">
    <property type="component" value="Unassembled WGS sequence"/>
</dbReference>
<gene>
    <name evidence="5" type="ORF">A3Q56_01544</name>
</gene>
<evidence type="ECO:0000256" key="1">
    <source>
        <dbReference type="SAM" id="MobiDB-lite"/>
    </source>
</evidence>
<feature type="compositionally biased region" description="Basic and acidic residues" evidence="1">
    <location>
        <begin position="342"/>
        <end position="352"/>
    </location>
</feature>
<reference evidence="5 6" key="1">
    <citation type="submission" date="2016-04" db="EMBL/GenBank/DDBJ databases">
        <title>The genome of Intoshia linei affirms orthonectids as highly simplified spiralians.</title>
        <authorList>
            <person name="Mikhailov K.V."/>
            <person name="Slusarev G.S."/>
            <person name="Nikitin M.A."/>
            <person name="Logacheva M.D."/>
            <person name="Penin A."/>
            <person name="Aleoshin V."/>
            <person name="Panchin Y.V."/>
        </authorList>
    </citation>
    <scope>NUCLEOTIDE SEQUENCE [LARGE SCALE GENOMIC DNA]</scope>
    <source>
        <strain evidence="5">Intl2013</strain>
        <tissue evidence="5">Whole animal</tissue>
    </source>
</reference>
<keyword evidence="3" id="KW-0732">Signal</keyword>
<protein>
    <recommendedName>
        <fullName evidence="4">Apextrin C-terminal domain-containing protein</fullName>
    </recommendedName>
</protein>
<dbReference type="PANTHER" id="PTHR19324">
    <property type="entry name" value="PERFORIN-LIKE PROTEIN 1"/>
    <property type="match status" value="1"/>
</dbReference>
<name>A0A177B8Y5_9BILA</name>
<comment type="caution">
    <text evidence="5">The sequence shown here is derived from an EMBL/GenBank/DDBJ whole genome shotgun (WGS) entry which is preliminary data.</text>
</comment>
<evidence type="ECO:0000259" key="4">
    <source>
        <dbReference type="Pfam" id="PF16977"/>
    </source>
</evidence>
<accession>A0A177B8Y5</accession>
<dbReference type="EMBL" id="LWCA01000119">
    <property type="protein sequence ID" value="OAF70705.1"/>
    <property type="molecule type" value="Genomic_DNA"/>
</dbReference>
<feature type="region of interest" description="Disordered" evidence="1">
    <location>
        <begin position="320"/>
        <end position="352"/>
    </location>
</feature>
<organism evidence="5 6">
    <name type="scientific">Intoshia linei</name>
    <dbReference type="NCBI Taxonomy" id="1819745"/>
    <lineage>
        <taxon>Eukaryota</taxon>
        <taxon>Metazoa</taxon>
        <taxon>Spiralia</taxon>
        <taxon>Lophotrochozoa</taxon>
        <taxon>Mesozoa</taxon>
        <taxon>Orthonectida</taxon>
        <taxon>Rhopaluridae</taxon>
        <taxon>Intoshia</taxon>
    </lineage>
</organism>
<evidence type="ECO:0000256" key="3">
    <source>
        <dbReference type="SAM" id="SignalP"/>
    </source>
</evidence>
<evidence type="ECO:0000256" key="2">
    <source>
        <dbReference type="SAM" id="Phobius"/>
    </source>
</evidence>
<dbReference type="InterPro" id="IPR031569">
    <property type="entry name" value="ApeC"/>
</dbReference>